<dbReference type="EMBL" id="AUZX01012185">
    <property type="protein sequence ID" value="EQD40121.1"/>
    <property type="molecule type" value="Genomic_DNA"/>
</dbReference>
<dbReference type="GO" id="GO:0016779">
    <property type="term" value="F:nucleotidyltransferase activity"/>
    <property type="evidence" value="ECO:0007669"/>
    <property type="project" value="InterPro"/>
</dbReference>
<gene>
    <name evidence="2" type="ORF">B1A_16576</name>
</gene>
<protein>
    <submittedName>
        <fullName evidence="2">DNA polymerase beta subunit</fullName>
    </submittedName>
</protein>
<accession>T0YX09</accession>
<reference evidence="2" key="1">
    <citation type="submission" date="2013-08" db="EMBL/GenBank/DDBJ databases">
        <authorList>
            <person name="Mendez C."/>
            <person name="Richter M."/>
            <person name="Ferrer M."/>
            <person name="Sanchez J."/>
        </authorList>
    </citation>
    <scope>NUCLEOTIDE SEQUENCE</scope>
</reference>
<sequence>MRKMAWIDEAALCLTGKLPEGSRLIVFGSQARGDARLDSDVDLLVIEPEVSNRFAEMARISTLLGQKLIPADVVVLSAAAFERQKSIINTLAWRADREGSLHEFAA</sequence>
<comment type="caution">
    <text evidence="2">The sequence shown here is derived from an EMBL/GenBank/DDBJ whole genome shotgun (WGS) entry which is preliminary data.</text>
</comment>
<evidence type="ECO:0000259" key="1">
    <source>
        <dbReference type="Pfam" id="PF01909"/>
    </source>
</evidence>
<organism evidence="2">
    <name type="scientific">mine drainage metagenome</name>
    <dbReference type="NCBI Taxonomy" id="410659"/>
    <lineage>
        <taxon>unclassified sequences</taxon>
        <taxon>metagenomes</taxon>
        <taxon>ecological metagenomes</taxon>
    </lineage>
</organism>
<dbReference type="Gene3D" id="3.30.460.10">
    <property type="entry name" value="Beta Polymerase, domain 2"/>
    <property type="match status" value="1"/>
</dbReference>
<proteinExistence type="predicted"/>
<dbReference type="Pfam" id="PF01909">
    <property type="entry name" value="NTP_transf_2"/>
    <property type="match status" value="1"/>
</dbReference>
<dbReference type="InterPro" id="IPR002934">
    <property type="entry name" value="Polymerase_NTP_transf_dom"/>
</dbReference>
<dbReference type="InterPro" id="IPR043519">
    <property type="entry name" value="NT_sf"/>
</dbReference>
<evidence type="ECO:0000313" key="2">
    <source>
        <dbReference type="EMBL" id="EQD40121.1"/>
    </source>
</evidence>
<reference evidence="2" key="2">
    <citation type="journal article" date="2014" name="ISME J.">
        <title>Microbial stratification in low pH oxic and suboxic macroscopic growths along an acid mine drainage.</title>
        <authorList>
            <person name="Mendez-Garcia C."/>
            <person name="Mesa V."/>
            <person name="Sprenger R.R."/>
            <person name="Richter M."/>
            <person name="Diez M.S."/>
            <person name="Solano J."/>
            <person name="Bargiela R."/>
            <person name="Golyshina O.V."/>
            <person name="Manteca A."/>
            <person name="Ramos J.L."/>
            <person name="Gallego J.R."/>
            <person name="Llorente I."/>
            <person name="Martins Dos Santos V.A."/>
            <person name="Jensen O.N."/>
            <person name="Pelaez A.I."/>
            <person name="Sanchez J."/>
            <person name="Ferrer M."/>
        </authorList>
    </citation>
    <scope>NUCLEOTIDE SEQUENCE</scope>
</reference>
<dbReference type="CDD" id="cd05403">
    <property type="entry name" value="NT_KNTase_like"/>
    <property type="match status" value="1"/>
</dbReference>
<feature type="domain" description="Polymerase nucleotidyl transferase" evidence="1">
    <location>
        <begin position="19"/>
        <end position="81"/>
    </location>
</feature>
<name>T0YX09_9ZZZZ</name>
<dbReference type="AlphaFoldDB" id="T0YX09"/>
<dbReference type="SUPFAM" id="SSF81301">
    <property type="entry name" value="Nucleotidyltransferase"/>
    <property type="match status" value="1"/>
</dbReference>